<comment type="caution">
    <text evidence="1">The sequence shown here is derived from an EMBL/GenBank/DDBJ whole genome shotgun (WGS) entry which is preliminary data.</text>
</comment>
<dbReference type="EMBL" id="JXOK01000049">
    <property type="protein sequence ID" value="KIN10554.1"/>
    <property type="molecule type" value="Genomic_DNA"/>
</dbReference>
<dbReference type="RefSeq" id="WP_041155898.1">
    <property type="nucleotide sequence ID" value="NZ_CBCRVP010000002.1"/>
</dbReference>
<name>A0A0C3DGQ1_9VIBR</name>
<proteinExistence type="predicted"/>
<keyword evidence="2" id="KW-1185">Reference proteome</keyword>
<evidence type="ECO:0000313" key="2">
    <source>
        <dbReference type="Proteomes" id="UP000031977"/>
    </source>
</evidence>
<reference evidence="1 2" key="1">
    <citation type="submission" date="2015-01" db="EMBL/GenBank/DDBJ databases">
        <title>Draft genome of Vibrio mytili type strain CAIM 528.</title>
        <authorList>
            <person name="Gonzalez-Castillo A."/>
            <person name="Gomez-Gil B."/>
            <person name="Enciso-Ibarra J."/>
        </authorList>
    </citation>
    <scope>NUCLEOTIDE SEQUENCE [LARGE SCALE GENOMIC DNA]</scope>
    <source>
        <strain evidence="1 2">CAIM 528</strain>
    </source>
</reference>
<dbReference type="Proteomes" id="UP000031977">
    <property type="component" value="Unassembled WGS sequence"/>
</dbReference>
<organism evidence="1 2">
    <name type="scientific">Vibrio mytili</name>
    <dbReference type="NCBI Taxonomy" id="50718"/>
    <lineage>
        <taxon>Bacteria</taxon>
        <taxon>Pseudomonadati</taxon>
        <taxon>Pseudomonadota</taxon>
        <taxon>Gammaproteobacteria</taxon>
        <taxon>Vibrionales</taxon>
        <taxon>Vibrionaceae</taxon>
        <taxon>Vibrio</taxon>
    </lineage>
</organism>
<evidence type="ECO:0000313" key="1">
    <source>
        <dbReference type="EMBL" id="KIN10554.1"/>
    </source>
</evidence>
<accession>A0A0C3DGQ1</accession>
<dbReference type="AlphaFoldDB" id="A0A0C3DGQ1"/>
<dbReference type="STRING" id="50718.SU60_13140"/>
<sequence>MEKINTKNILVKLEKAVESYGGWFWHDELTGIEELEATIDSCIWDKKPDFEYLALEVLKYLEVIDRFHVIETETIRLKGEIWSDEEEFLYYGGDESFDSFDDYLECKKTDIFYGLREVLVRELMDIHN</sequence>
<gene>
    <name evidence="1" type="ORF">SU60_13140</name>
</gene>
<protein>
    <submittedName>
        <fullName evidence="1">Uncharacterized protein</fullName>
    </submittedName>
</protein>
<dbReference type="OrthoDB" id="9840143at2"/>